<dbReference type="InterPro" id="IPR008928">
    <property type="entry name" value="6-hairpin_glycosidase_sf"/>
</dbReference>
<dbReference type="Gene3D" id="1.50.10.20">
    <property type="match status" value="1"/>
</dbReference>
<accession>A0A9P0W0P1</accession>
<proteinExistence type="predicted"/>
<dbReference type="EMBL" id="CAKXYY010000018">
    <property type="protein sequence ID" value="CAH2354768.1"/>
    <property type="molecule type" value="Genomic_DNA"/>
</dbReference>
<name>A0A9P0W0P1_9ASCO</name>
<keyword evidence="3" id="KW-1185">Reference proteome</keyword>
<gene>
    <name evidence="2" type="ORF">CLIB1423_18S03246</name>
</gene>
<comment type="caution">
    <text evidence="2">The sequence shown here is derived from an EMBL/GenBank/DDBJ whole genome shotgun (WGS) entry which is preliminary data.</text>
</comment>
<dbReference type="SUPFAM" id="SSF48208">
    <property type="entry name" value="Six-hairpin glycosidases"/>
    <property type="match status" value="1"/>
</dbReference>
<dbReference type="Pfam" id="PF03663">
    <property type="entry name" value="Glyco_hydro_76"/>
    <property type="match status" value="1"/>
</dbReference>
<evidence type="ECO:0008006" key="4">
    <source>
        <dbReference type="Google" id="ProtNLM"/>
    </source>
</evidence>
<evidence type="ECO:0000256" key="1">
    <source>
        <dbReference type="SAM" id="SignalP"/>
    </source>
</evidence>
<keyword evidence="1" id="KW-0732">Signal</keyword>
<dbReference type="OrthoDB" id="9984024at2759"/>
<feature type="chain" id="PRO_5040361721" description="Glycoside hydrolase family 76 protein" evidence="1">
    <location>
        <begin position="21"/>
        <end position="405"/>
    </location>
</feature>
<evidence type="ECO:0000313" key="2">
    <source>
        <dbReference type="EMBL" id="CAH2354768.1"/>
    </source>
</evidence>
<organism evidence="2 3">
    <name type="scientific">[Candida] railenensis</name>
    <dbReference type="NCBI Taxonomy" id="45579"/>
    <lineage>
        <taxon>Eukaryota</taxon>
        <taxon>Fungi</taxon>
        <taxon>Dikarya</taxon>
        <taxon>Ascomycota</taxon>
        <taxon>Saccharomycotina</taxon>
        <taxon>Pichiomycetes</taxon>
        <taxon>Debaryomycetaceae</taxon>
        <taxon>Kurtzmaniella</taxon>
    </lineage>
</organism>
<dbReference type="PANTHER" id="PTHR47791:SF3">
    <property type="entry name" value="MEIOTICALLY UP-REGULATED GENE 191 PROTEIN"/>
    <property type="match status" value="1"/>
</dbReference>
<dbReference type="GO" id="GO:0005975">
    <property type="term" value="P:carbohydrate metabolic process"/>
    <property type="evidence" value="ECO:0007669"/>
    <property type="project" value="InterPro"/>
</dbReference>
<dbReference type="InterPro" id="IPR005198">
    <property type="entry name" value="Glyco_hydro_76"/>
</dbReference>
<dbReference type="Proteomes" id="UP000837801">
    <property type="component" value="Unassembled WGS sequence"/>
</dbReference>
<dbReference type="AlphaFoldDB" id="A0A9P0W0P1"/>
<evidence type="ECO:0000313" key="3">
    <source>
        <dbReference type="Proteomes" id="UP000837801"/>
    </source>
</evidence>
<feature type="signal peptide" evidence="1">
    <location>
        <begin position="1"/>
        <end position="20"/>
    </location>
</feature>
<protein>
    <recommendedName>
        <fullName evidence="4">Glycoside hydrolase family 76 protein</fullName>
    </recommendedName>
</protein>
<dbReference type="InterPro" id="IPR053169">
    <property type="entry name" value="MUG_Protein"/>
</dbReference>
<reference evidence="2" key="1">
    <citation type="submission" date="2022-03" db="EMBL/GenBank/DDBJ databases">
        <authorList>
            <person name="Legras J.-L."/>
            <person name="Devillers H."/>
            <person name="Grondin C."/>
        </authorList>
    </citation>
    <scope>NUCLEOTIDE SEQUENCE</scope>
    <source>
        <strain evidence="2">CLIB 1423</strain>
    </source>
</reference>
<dbReference type="PANTHER" id="PTHR47791">
    <property type="entry name" value="MEIOTICALLY UP-REGULATED GENE 191 PROTEIN"/>
    <property type="match status" value="1"/>
</dbReference>
<sequence length="405" mass="44608">MVLGQYFLSFVILILGATTAAPISLTYSYSSTKSSSSYFNAYSAFDSSFNSTWSIFWNYQEGSWSDSGCSYTSPVLWDSAVAGGAALFTNNPYYVGYITTQLSKYKNSATGGYSSTTAANTDIYTDDNAQTVWVFLDAYKLSGNDDYLNAAIGIMEFIQGQWYSEGGIRWSYNGEYLASISQTEGALAAVRLYEATGDEQWLSFSKQVINWAIDNLQDPSDHLFYDGLQINTGSINKGKLSYTVGTAISTFSYLYNIEKDENWLEQAELLIQASASGSGALYGSNGYWNNQLKYSYLLFQGLADFYNLVGINSAKGWQLSQNISSEINRQAQYVFDYYQDGTTGNYYDDISSAPPSVSSKYKEAFTTSSSSSSSSSSPGTCNGNYVPSLLTNSAAARIFYEAWRV</sequence>